<comment type="caution">
    <text evidence="2">The sequence shown here is derived from an EMBL/GenBank/DDBJ whole genome shotgun (WGS) entry which is preliminary data.</text>
</comment>
<keyword evidence="1" id="KW-0472">Membrane</keyword>
<reference evidence="2 3" key="1">
    <citation type="submission" date="2019-06" db="EMBL/GenBank/DDBJ databases">
        <authorList>
            <person name="Palmer J.M."/>
        </authorList>
    </citation>
    <scope>NUCLEOTIDE SEQUENCE [LARGE SCALE GENOMIC DNA]</scope>
    <source>
        <strain evidence="2 3">TWF703</strain>
    </source>
</reference>
<keyword evidence="1" id="KW-1133">Transmembrane helix</keyword>
<proteinExistence type="predicted"/>
<evidence type="ECO:0000313" key="3">
    <source>
        <dbReference type="Proteomes" id="UP000480548"/>
    </source>
</evidence>
<evidence type="ECO:0008006" key="4">
    <source>
        <dbReference type="Google" id="ProtNLM"/>
    </source>
</evidence>
<dbReference type="Pfam" id="PF06522">
    <property type="entry name" value="B12D"/>
    <property type="match status" value="1"/>
</dbReference>
<feature type="transmembrane region" description="Helical" evidence="1">
    <location>
        <begin position="74"/>
        <end position="93"/>
    </location>
</feature>
<gene>
    <name evidence="2" type="ORF">TWF703_009760</name>
</gene>
<sequence>MRATQALRMRPTAMLRMQQTRNVAMRQSPILRMAVPKEEQSGTYSSFLPNTQFAKPRHTITQRLRRIKDVPVELIPLAVVIGAAIVAAGYSMVNKLMTDKTLRLSRQAAKH</sequence>
<evidence type="ECO:0000313" key="2">
    <source>
        <dbReference type="EMBL" id="KAF3128004.1"/>
    </source>
</evidence>
<keyword evidence="1" id="KW-0812">Transmembrane</keyword>
<dbReference type="Proteomes" id="UP000480548">
    <property type="component" value="Unassembled WGS sequence"/>
</dbReference>
<name>A0A7C8NU05_ORBOL</name>
<accession>A0A7C8NU05</accession>
<dbReference type="AlphaFoldDB" id="A0A7C8NU05"/>
<protein>
    <recommendedName>
        <fullName evidence="4">NADH-ubiquinone reductase complex 1 MLRQ subunit</fullName>
    </recommendedName>
</protein>
<evidence type="ECO:0000256" key="1">
    <source>
        <dbReference type="SAM" id="Phobius"/>
    </source>
</evidence>
<dbReference type="EMBL" id="WIQZ01000074">
    <property type="protein sequence ID" value="KAF3128004.1"/>
    <property type="molecule type" value="Genomic_DNA"/>
</dbReference>
<dbReference type="InterPro" id="IPR010530">
    <property type="entry name" value="B12D"/>
</dbReference>
<organism evidence="2 3">
    <name type="scientific">Orbilia oligospora</name>
    <name type="common">Nematode-trapping fungus</name>
    <name type="synonym">Arthrobotrys oligospora</name>
    <dbReference type="NCBI Taxonomy" id="2813651"/>
    <lineage>
        <taxon>Eukaryota</taxon>
        <taxon>Fungi</taxon>
        <taxon>Dikarya</taxon>
        <taxon>Ascomycota</taxon>
        <taxon>Pezizomycotina</taxon>
        <taxon>Orbiliomycetes</taxon>
        <taxon>Orbiliales</taxon>
        <taxon>Orbiliaceae</taxon>
        <taxon>Orbilia</taxon>
    </lineage>
</organism>